<proteinExistence type="predicted"/>
<evidence type="ECO:0000313" key="2">
    <source>
        <dbReference type="Proteomes" id="UP001151760"/>
    </source>
</evidence>
<name>A0ABQ4Y5F6_9ASTR</name>
<dbReference type="Proteomes" id="UP001151760">
    <property type="component" value="Unassembled WGS sequence"/>
</dbReference>
<sequence>MVKGRGRARELEGKIRRCKKKDSEEEDHLFALPVRLSSLRVLKNGAELCRGPRRRSRENWRCTDTHFCDVLTLIRSLLLALV</sequence>
<comment type="caution">
    <text evidence="1">The sequence shown here is derived from an EMBL/GenBank/DDBJ whole genome shotgun (WGS) entry which is preliminary data.</text>
</comment>
<keyword evidence="2" id="KW-1185">Reference proteome</keyword>
<reference evidence="1" key="2">
    <citation type="submission" date="2022-01" db="EMBL/GenBank/DDBJ databases">
        <authorList>
            <person name="Yamashiro T."/>
            <person name="Shiraishi A."/>
            <person name="Satake H."/>
            <person name="Nakayama K."/>
        </authorList>
    </citation>
    <scope>NUCLEOTIDE SEQUENCE</scope>
</reference>
<reference evidence="1" key="1">
    <citation type="journal article" date="2022" name="Int. J. Mol. Sci.">
        <title>Draft Genome of Tanacetum Coccineum: Genomic Comparison of Closely Related Tanacetum-Family Plants.</title>
        <authorList>
            <person name="Yamashiro T."/>
            <person name="Shiraishi A."/>
            <person name="Nakayama K."/>
            <person name="Satake H."/>
        </authorList>
    </citation>
    <scope>NUCLEOTIDE SEQUENCE</scope>
</reference>
<gene>
    <name evidence="1" type="ORF">Tco_0705063</name>
</gene>
<protein>
    <submittedName>
        <fullName evidence="1">Uncharacterized protein</fullName>
    </submittedName>
</protein>
<evidence type="ECO:0000313" key="1">
    <source>
        <dbReference type="EMBL" id="GJS72222.1"/>
    </source>
</evidence>
<organism evidence="1 2">
    <name type="scientific">Tanacetum coccineum</name>
    <dbReference type="NCBI Taxonomy" id="301880"/>
    <lineage>
        <taxon>Eukaryota</taxon>
        <taxon>Viridiplantae</taxon>
        <taxon>Streptophyta</taxon>
        <taxon>Embryophyta</taxon>
        <taxon>Tracheophyta</taxon>
        <taxon>Spermatophyta</taxon>
        <taxon>Magnoliopsida</taxon>
        <taxon>eudicotyledons</taxon>
        <taxon>Gunneridae</taxon>
        <taxon>Pentapetalae</taxon>
        <taxon>asterids</taxon>
        <taxon>campanulids</taxon>
        <taxon>Asterales</taxon>
        <taxon>Asteraceae</taxon>
        <taxon>Asteroideae</taxon>
        <taxon>Anthemideae</taxon>
        <taxon>Anthemidinae</taxon>
        <taxon>Tanacetum</taxon>
    </lineage>
</organism>
<accession>A0ABQ4Y5F6</accession>
<dbReference type="EMBL" id="BQNB010010064">
    <property type="protein sequence ID" value="GJS72222.1"/>
    <property type="molecule type" value="Genomic_DNA"/>
</dbReference>